<organism evidence="3 4">
    <name type="scientific">Triangularia verruculosa</name>
    <dbReference type="NCBI Taxonomy" id="2587418"/>
    <lineage>
        <taxon>Eukaryota</taxon>
        <taxon>Fungi</taxon>
        <taxon>Dikarya</taxon>
        <taxon>Ascomycota</taxon>
        <taxon>Pezizomycotina</taxon>
        <taxon>Sordariomycetes</taxon>
        <taxon>Sordariomycetidae</taxon>
        <taxon>Sordariales</taxon>
        <taxon>Podosporaceae</taxon>
        <taxon>Triangularia</taxon>
    </lineage>
</organism>
<protein>
    <submittedName>
        <fullName evidence="3">Aspirochlorine biosynthesis protein N</fullName>
    </submittedName>
</protein>
<evidence type="ECO:0000256" key="2">
    <source>
        <dbReference type="SAM" id="MobiDB-lite"/>
    </source>
</evidence>
<evidence type="ECO:0000256" key="1">
    <source>
        <dbReference type="ARBA" id="ARBA00023604"/>
    </source>
</evidence>
<keyword evidence="4" id="KW-1185">Reference proteome</keyword>
<sequence length="290" mass="33456">DGTSRLGDNVAPRFPTKSPQDMAESLSQLATRAEASELESARCYQASVFYMKPDPLYDKEKPYFMNIPIDPAWMPKLRQTNVSYTRRTIDAADIRGHERLFSLDKHGFRLENFHTSLEYNEFANTDLVVTRYYQEVQVFLKQYTGATEVLPFDFQVRRKDPTLPVGSRGAPGKAQPFGVVHAEFAHKYANRRFQIINVWKPLRGPVYSSPLAVCDYRTVKTEDMVPTDIVFPDFVGETLNFWPNSNHRFYYVDGQREDEAWMIKCFDSGSTTDHNIAQCMCCPLNHCLLY</sequence>
<dbReference type="InterPro" id="IPR044053">
    <property type="entry name" value="AsaB-like"/>
</dbReference>
<proteinExistence type="inferred from homology"/>
<comment type="caution">
    <text evidence="3">The sequence shown here is derived from an EMBL/GenBank/DDBJ whole genome shotgun (WGS) entry which is preliminary data.</text>
</comment>
<feature type="non-terminal residue" evidence="3">
    <location>
        <position position="1"/>
    </location>
</feature>
<dbReference type="PANTHER" id="PTHR34598:SF3">
    <property type="entry name" value="OXIDOREDUCTASE AN1597"/>
    <property type="match status" value="1"/>
</dbReference>
<feature type="region of interest" description="Disordered" evidence="2">
    <location>
        <begin position="1"/>
        <end position="21"/>
    </location>
</feature>
<dbReference type="EMBL" id="MU863908">
    <property type="protein sequence ID" value="KAK4201352.1"/>
    <property type="molecule type" value="Genomic_DNA"/>
</dbReference>
<reference evidence="3" key="1">
    <citation type="journal article" date="2023" name="Mol. Phylogenet. Evol.">
        <title>Genome-scale phylogeny and comparative genomics of the fungal order Sordariales.</title>
        <authorList>
            <person name="Hensen N."/>
            <person name="Bonometti L."/>
            <person name="Westerberg I."/>
            <person name="Brannstrom I.O."/>
            <person name="Guillou S."/>
            <person name="Cros-Aarteil S."/>
            <person name="Calhoun S."/>
            <person name="Haridas S."/>
            <person name="Kuo A."/>
            <person name="Mondo S."/>
            <person name="Pangilinan J."/>
            <person name="Riley R."/>
            <person name="LaButti K."/>
            <person name="Andreopoulos B."/>
            <person name="Lipzen A."/>
            <person name="Chen C."/>
            <person name="Yan M."/>
            <person name="Daum C."/>
            <person name="Ng V."/>
            <person name="Clum A."/>
            <person name="Steindorff A."/>
            <person name="Ohm R.A."/>
            <person name="Martin F."/>
            <person name="Silar P."/>
            <person name="Natvig D.O."/>
            <person name="Lalanne C."/>
            <person name="Gautier V."/>
            <person name="Ament-Velasquez S.L."/>
            <person name="Kruys A."/>
            <person name="Hutchinson M.I."/>
            <person name="Powell A.J."/>
            <person name="Barry K."/>
            <person name="Miller A.N."/>
            <person name="Grigoriev I.V."/>
            <person name="Debuchy R."/>
            <person name="Gladieux P."/>
            <person name="Hiltunen Thoren M."/>
            <person name="Johannesson H."/>
        </authorList>
    </citation>
    <scope>NUCLEOTIDE SEQUENCE</scope>
    <source>
        <strain evidence="3">CBS 315.58</strain>
    </source>
</reference>
<feature type="non-terminal residue" evidence="3">
    <location>
        <position position="290"/>
    </location>
</feature>
<name>A0AAN7AWU4_9PEZI</name>
<accession>A0AAN7AWU4</accession>
<dbReference type="NCBIfam" id="NF041278">
    <property type="entry name" value="CmcJ_NvfI_EfuI"/>
    <property type="match status" value="1"/>
</dbReference>
<dbReference type="AlphaFoldDB" id="A0AAN7AWU4"/>
<dbReference type="Proteomes" id="UP001303160">
    <property type="component" value="Unassembled WGS sequence"/>
</dbReference>
<dbReference type="PANTHER" id="PTHR34598">
    <property type="entry name" value="BLL6449 PROTEIN"/>
    <property type="match status" value="1"/>
</dbReference>
<evidence type="ECO:0000313" key="3">
    <source>
        <dbReference type="EMBL" id="KAK4201352.1"/>
    </source>
</evidence>
<evidence type="ECO:0000313" key="4">
    <source>
        <dbReference type="Proteomes" id="UP001303160"/>
    </source>
</evidence>
<comment type="similarity">
    <text evidence="1">Belongs to the asaB hydroxylase/desaturase family.</text>
</comment>
<dbReference type="GO" id="GO:0016491">
    <property type="term" value="F:oxidoreductase activity"/>
    <property type="evidence" value="ECO:0007669"/>
    <property type="project" value="InterPro"/>
</dbReference>
<gene>
    <name evidence="3" type="ORF">QBC40DRAFT_324500</name>
</gene>
<reference evidence="3" key="2">
    <citation type="submission" date="2023-05" db="EMBL/GenBank/DDBJ databases">
        <authorList>
            <consortium name="Lawrence Berkeley National Laboratory"/>
            <person name="Steindorff A."/>
            <person name="Hensen N."/>
            <person name="Bonometti L."/>
            <person name="Westerberg I."/>
            <person name="Brannstrom I.O."/>
            <person name="Guillou S."/>
            <person name="Cros-Aarteil S."/>
            <person name="Calhoun S."/>
            <person name="Haridas S."/>
            <person name="Kuo A."/>
            <person name="Mondo S."/>
            <person name="Pangilinan J."/>
            <person name="Riley R."/>
            <person name="Labutti K."/>
            <person name="Andreopoulos B."/>
            <person name="Lipzen A."/>
            <person name="Chen C."/>
            <person name="Yanf M."/>
            <person name="Daum C."/>
            <person name="Ng V."/>
            <person name="Clum A."/>
            <person name="Ohm R."/>
            <person name="Martin F."/>
            <person name="Silar P."/>
            <person name="Natvig D."/>
            <person name="Lalanne C."/>
            <person name="Gautier V."/>
            <person name="Ament-Velasquez S.L."/>
            <person name="Kruys A."/>
            <person name="Hutchinson M.I."/>
            <person name="Powell A.J."/>
            <person name="Barry K."/>
            <person name="Miller A.N."/>
            <person name="Grigoriev I.V."/>
            <person name="Debuchy R."/>
            <person name="Gladieux P."/>
            <person name="Thoren M.H."/>
            <person name="Johannesson H."/>
        </authorList>
    </citation>
    <scope>NUCLEOTIDE SEQUENCE</scope>
    <source>
        <strain evidence="3">CBS 315.58</strain>
    </source>
</reference>